<organism evidence="1 2">
    <name type="scientific">Apodospora peruviana</name>
    <dbReference type="NCBI Taxonomy" id="516989"/>
    <lineage>
        <taxon>Eukaryota</taxon>
        <taxon>Fungi</taxon>
        <taxon>Dikarya</taxon>
        <taxon>Ascomycota</taxon>
        <taxon>Pezizomycotina</taxon>
        <taxon>Sordariomycetes</taxon>
        <taxon>Sordariomycetidae</taxon>
        <taxon>Sordariales</taxon>
        <taxon>Lasiosphaeriaceae</taxon>
        <taxon>Apodospora</taxon>
    </lineage>
</organism>
<keyword evidence="2" id="KW-1185">Reference proteome</keyword>
<evidence type="ECO:0000313" key="2">
    <source>
        <dbReference type="Proteomes" id="UP001283341"/>
    </source>
</evidence>
<dbReference type="Proteomes" id="UP001283341">
    <property type="component" value="Unassembled WGS sequence"/>
</dbReference>
<gene>
    <name evidence="1" type="ORF">B0H66DRAFT_553169</name>
</gene>
<evidence type="ECO:0000313" key="1">
    <source>
        <dbReference type="EMBL" id="KAK3322048.1"/>
    </source>
</evidence>
<comment type="caution">
    <text evidence="1">The sequence shown here is derived from an EMBL/GenBank/DDBJ whole genome shotgun (WGS) entry which is preliminary data.</text>
</comment>
<dbReference type="AlphaFoldDB" id="A0AAE0IBE2"/>
<accession>A0AAE0IBE2</accession>
<reference evidence="1" key="2">
    <citation type="submission" date="2023-06" db="EMBL/GenBank/DDBJ databases">
        <authorList>
            <consortium name="Lawrence Berkeley National Laboratory"/>
            <person name="Haridas S."/>
            <person name="Hensen N."/>
            <person name="Bonometti L."/>
            <person name="Westerberg I."/>
            <person name="Brannstrom I.O."/>
            <person name="Guillou S."/>
            <person name="Cros-Aarteil S."/>
            <person name="Calhoun S."/>
            <person name="Kuo A."/>
            <person name="Mondo S."/>
            <person name="Pangilinan J."/>
            <person name="Riley R."/>
            <person name="Labutti K."/>
            <person name="Andreopoulos B."/>
            <person name="Lipzen A."/>
            <person name="Chen C."/>
            <person name="Yanf M."/>
            <person name="Daum C."/>
            <person name="Ng V."/>
            <person name="Clum A."/>
            <person name="Steindorff A."/>
            <person name="Ohm R."/>
            <person name="Martin F."/>
            <person name="Silar P."/>
            <person name="Natvig D."/>
            <person name="Lalanne C."/>
            <person name="Gautier V."/>
            <person name="Ament-Velasquez S.L."/>
            <person name="Kruys A."/>
            <person name="Hutchinson M.I."/>
            <person name="Powell A.J."/>
            <person name="Barry K."/>
            <person name="Miller A.N."/>
            <person name="Grigoriev I.V."/>
            <person name="Debuchy R."/>
            <person name="Gladieux P."/>
            <person name="Thoren M.H."/>
            <person name="Johannesson H."/>
        </authorList>
    </citation>
    <scope>NUCLEOTIDE SEQUENCE</scope>
    <source>
        <strain evidence="1">CBS 118394</strain>
    </source>
</reference>
<reference evidence="1" key="1">
    <citation type="journal article" date="2023" name="Mol. Phylogenet. Evol.">
        <title>Genome-scale phylogeny and comparative genomics of the fungal order Sordariales.</title>
        <authorList>
            <person name="Hensen N."/>
            <person name="Bonometti L."/>
            <person name="Westerberg I."/>
            <person name="Brannstrom I.O."/>
            <person name="Guillou S."/>
            <person name="Cros-Aarteil S."/>
            <person name="Calhoun S."/>
            <person name="Haridas S."/>
            <person name="Kuo A."/>
            <person name="Mondo S."/>
            <person name="Pangilinan J."/>
            <person name="Riley R."/>
            <person name="LaButti K."/>
            <person name="Andreopoulos B."/>
            <person name="Lipzen A."/>
            <person name="Chen C."/>
            <person name="Yan M."/>
            <person name="Daum C."/>
            <person name="Ng V."/>
            <person name="Clum A."/>
            <person name="Steindorff A."/>
            <person name="Ohm R.A."/>
            <person name="Martin F."/>
            <person name="Silar P."/>
            <person name="Natvig D.O."/>
            <person name="Lalanne C."/>
            <person name="Gautier V."/>
            <person name="Ament-Velasquez S.L."/>
            <person name="Kruys A."/>
            <person name="Hutchinson M.I."/>
            <person name="Powell A.J."/>
            <person name="Barry K."/>
            <person name="Miller A.N."/>
            <person name="Grigoriev I.V."/>
            <person name="Debuchy R."/>
            <person name="Gladieux P."/>
            <person name="Hiltunen Thoren M."/>
            <person name="Johannesson H."/>
        </authorList>
    </citation>
    <scope>NUCLEOTIDE SEQUENCE</scope>
    <source>
        <strain evidence="1">CBS 118394</strain>
    </source>
</reference>
<sequence>MTDGRRFGGLFLVFLREGSAHPTALMVYISRYPGHETRSVRHLCRDIQARSVAILQSGGSGDGTTTIYVFECFRQVARDSPEQTQTMTVG</sequence>
<protein>
    <submittedName>
        <fullName evidence="1">Uncharacterized protein</fullName>
    </submittedName>
</protein>
<dbReference type="EMBL" id="JAUEDM010000003">
    <property type="protein sequence ID" value="KAK3322048.1"/>
    <property type="molecule type" value="Genomic_DNA"/>
</dbReference>
<proteinExistence type="predicted"/>
<name>A0AAE0IBE2_9PEZI</name>